<keyword evidence="2" id="KW-1185">Reference proteome</keyword>
<dbReference type="AlphaFoldDB" id="A0A0F3GWK1"/>
<proteinExistence type="predicted"/>
<comment type="caution">
    <text evidence="1">The sequence shown here is derived from an EMBL/GenBank/DDBJ whole genome shotgun (WGS) entry which is preliminary data.</text>
</comment>
<evidence type="ECO:0000313" key="1">
    <source>
        <dbReference type="EMBL" id="KJU86247.1"/>
    </source>
</evidence>
<organism evidence="1 2">
    <name type="scientific">Candidatus Magnetobacterium bavaricum</name>
    <dbReference type="NCBI Taxonomy" id="29290"/>
    <lineage>
        <taxon>Bacteria</taxon>
        <taxon>Pseudomonadati</taxon>
        <taxon>Nitrospirota</taxon>
        <taxon>Thermodesulfovibrionia</taxon>
        <taxon>Thermodesulfovibrionales</taxon>
        <taxon>Candidatus Magnetobacteriaceae</taxon>
        <taxon>Candidatus Magnetobacterium</taxon>
    </lineage>
</organism>
<protein>
    <submittedName>
        <fullName evidence="1">Uncharacterized protein</fullName>
    </submittedName>
</protein>
<sequence length="82" mass="9166">RQNPDNGKYNLCSKMTSAIGIMPDSTERDRKNHNIPNAVNLNMRLSSALDDKTYRYIAVAIIEDIKSSDMSISGLKMVLYTG</sequence>
<accession>A0A0F3GWK1</accession>
<dbReference type="EMBL" id="LACI01000678">
    <property type="protein sequence ID" value="KJU86247.1"/>
    <property type="molecule type" value="Genomic_DNA"/>
</dbReference>
<name>A0A0F3GWK1_9BACT</name>
<gene>
    <name evidence="1" type="ORF">MBAV_001559</name>
</gene>
<feature type="non-terminal residue" evidence="1">
    <location>
        <position position="1"/>
    </location>
</feature>
<reference evidence="1 2" key="1">
    <citation type="submission" date="2015-02" db="EMBL/GenBank/DDBJ databases">
        <title>Single-cell genomics of uncultivated deep-branching MTB reveals a conserved set of magnetosome genes.</title>
        <authorList>
            <person name="Kolinko S."/>
            <person name="Richter M."/>
            <person name="Glockner F.O."/>
            <person name="Brachmann A."/>
            <person name="Schuler D."/>
        </authorList>
    </citation>
    <scope>NUCLEOTIDE SEQUENCE [LARGE SCALE GENOMIC DNA]</scope>
    <source>
        <strain evidence="1">TM-1</strain>
    </source>
</reference>
<evidence type="ECO:0000313" key="2">
    <source>
        <dbReference type="Proteomes" id="UP000033423"/>
    </source>
</evidence>
<dbReference type="Proteomes" id="UP000033423">
    <property type="component" value="Unassembled WGS sequence"/>
</dbReference>